<dbReference type="Pfam" id="PF12420">
    <property type="entry name" value="DUF3671"/>
    <property type="match status" value="1"/>
</dbReference>
<evidence type="ECO:0000256" key="1">
    <source>
        <dbReference type="SAM" id="Phobius"/>
    </source>
</evidence>
<evidence type="ECO:0008006" key="4">
    <source>
        <dbReference type="Google" id="ProtNLM"/>
    </source>
</evidence>
<dbReference type="AlphaFoldDB" id="A0A0J9S1N2"/>
<name>A0A0J9S1N2_PLAVI</name>
<dbReference type="InterPro" id="IPR022139">
    <property type="entry name" value="Fam-L/Fam-M-like_plasmodium"/>
</dbReference>
<sequence length="173" mass="20211">MRKNETSTYKLLKNKGLSDLEIYKKAFKCKYAKKKGLEKFDCYWENKIFDKMDSICQLAKNMKNEKKVFNKTCKMYGLPFFVSGIFAFSAGIIVLLENVFKIPCGIKIDDTWVKCTQYIGSILFYILPIIILIVLLYIRVKVKKYIRLNEGKTAGKRIAKKISYYYDNVNNGK</sequence>
<evidence type="ECO:0000313" key="3">
    <source>
        <dbReference type="Proteomes" id="UP000053562"/>
    </source>
</evidence>
<feature type="transmembrane region" description="Helical" evidence="1">
    <location>
        <begin position="116"/>
        <end position="138"/>
    </location>
</feature>
<proteinExistence type="predicted"/>
<feature type="transmembrane region" description="Helical" evidence="1">
    <location>
        <begin position="76"/>
        <end position="96"/>
    </location>
</feature>
<dbReference type="EMBL" id="KQ234675">
    <property type="protein sequence ID" value="KMZ76610.1"/>
    <property type="molecule type" value="Genomic_DNA"/>
</dbReference>
<keyword evidence="1" id="KW-0812">Transmembrane</keyword>
<keyword evidence="1" id="KW-1133">Transmembrane helix</keyword>
<dbReference type="Proteomes" id="UP000053562">
    <property type="component" value="Unassembled WGS sequence"/>
</dbReference>
<accession>A0A0J9S1N2</accession>
<keyword evidence="1" id="KW-0472">Membrane</keyword>
<evidence type="ECO:0000313" key="2">
    <source>
        <dbReference type="EMBL" id="KMZ76610.1"/>
    </source>
</evidence>
<organism evidence="2 3">
    <name type="scientific">Plasmodium vivax India VII</name>
    <dbReference type="NCBI Taxonomy" id="1077284"/>
    <lineage>
        <taxon>Eukaryota</taxon>
        <taxon>Sar</taxon>
        <taxon>Alveolata</taxon>
        <taxon>Apicomplexa</taxon>
        <taxon>Aconoidasida</taxon>
        <taxon>Haemosporida</taxon>
        <taxon>Plasmodiidae</taxon>
        <taxon>Plasmodium</taxon>
        <taxon>Plasmodium (Plasmodium)</taxon>
    </lineage>
</organism>
<reference evidence="2 3" key="1">
    <citation type="submission" date="2011-08" db="EMBL/GenBank/DDBJ databases">
        <title>The Genome Sequence of Plasmodium vivax India VII.</title>
        <authorList>
            <consortium name="The Broad Institute Genome Sequencing Platform"/>
            <consortium name="The Broad Institute Genome Sequencing Center for Infectious Disease"/>
            <person name="Neafsey D."/>
            <person name="Carlton J."/>
            <person name="Barnwell J."/>
            <person name="Collins W."/>
            <person name="Escalante A."/>
            <person name="Mullikin J."/>
            <person name="Saul A."/>
            <person name="Guigo R."/>
            <person name="Camara F."/>
            <person name="Young S.K."/>
            <person name="Zeng Q."/>
            <person name="Gargeya S."/>
            <person name="Fitzgerald M."/>
            <person name="Haas B."/>
            <person name="Abouelleil A."/>
            <person name="Alvarado L."/>
            <person name="Arachchi H.M."/>
            <person name="Berlin A."/>
            <person name="Brown A."/>
            <person name="Chapman S.B."/>
            <person name="Chen Z."/>
            <person name="Dunbar C."/>
            <person name="Freedman E."/>
            <person name="Gearin G."/>
            <person name="Gellesch M."/>
            <person name="Goldberg J."/>
            <person name="Griggs A."/>
            <person name="Gujja S."/>
            <person name="Heiman D."/>
            <person name="Howarth C."/>
            <person name="Larson L."/>
            <person name="Lui A."/>
            <person name="MacDonald P.J.P."/>
            <person name="Montmayeur A."/>
            <person name="Murphy C."/>
            <person name="Neiman D."/>
            <person name="Pearson M."/>
            <person name="Priest M."/>
            <person name="Roberts A."/>
            <person name="Saif S."/>
            <person name="Shea T."/>
            <person name="Shenoy N."/>
            <person name="Sisk P."/>
            <person name="Stolte C."/>
            <person name="Sykes S."/>
            <person name="Wortman J."/>
            <person name="Nusbaum C."/>
            <person name="Birren B."/>
        </authorList>
    </citation>
    <scope>NUCLEOTIDE SEQUENCE [LARGE SCALE GENOMIC DNA]</scope>
    <source>
        <strain evidence="2 3">India VII</strain>
    </source>
</reference>
<gene>
    <name evidence="2" type="ORF">PVIIG_05454</name>
</gene>
<protein>
    <recommendedName>
        <fullName evidence="4">Variable surface protein Vir35</fullName>
    </recommendedName>
</protein>